<dbReference type="RefSeq" id="XP_001422451.1">
    <property type="nucleotide sequence ID" value="XM_001422414.1"/>
</dbReference>
<dbReference type="STRING" id="436017.A4SAL2"/>
<keyword evidence="1" id="KW-0677">Repeat</keyword>
<dbReference type="Gramene" id="ABP00768">
    <property type="protein sequence ID" value="ABP00768"/>
    <property type="gene ID" value="OSTLU_18911"/>
</dbReference>
<dbReference type="OMA" id="MNERATE"/>
<dbReference type="OrthoDB" id="426293at2759"/>
<evidence type="ECO:0000313" key="5">
    <source>
        <dbReference type="EMBL" id="ABP00768.1"/>
    </source>
</evidence>
<accession>A4SAL2</accession>
<feature type="region of interest" description="Disordered" evidence="4">
    <location>
        <begin position="173"/>
        <end position="200"/>
    </location>
</feature>
<dbReference type="InterPro" id="IPR036770">
    <property type="entry name" value="Ankyrin_rpt-contain_sf"/>
</dbReference>
<dbReference type="SUPFAM" id="SSF48403">
    <property type="entry name" value="Ankyrin repeat"/>
    <property type="match status" value="1"/>
</dbReference>
<dbReference type="PROSITE" id="PS50088">
    <property type="entry name" value="ANK_REPEAT"/>
    <property type="match status" value="1"/>
</dbReference>
<sequence length="200" mass="22690">MVVKAPKDYAREPPRGWSSKWSWTTLDGDDRAQTGADARKLFEEPQFHKRARIGDLLGVRAMLDARTVDVDDVDAGGRTALHFAVGFGREHVARELLDRGAALETRDDWGKAPVDFAMQGLHDECIQMLRMEAVKRGVWGGRGRVAPLKTYYEYAYNLTNEEVHVQIEKHAREASENYTRQAKADSASYNEQRAELQRAK</sequence>
<evidence type="ECO:0000256" key="1">
    <source>
        <dbReference type="ARBA" id="ARBA00022737"/>
    </source>
</evidence>
<dbReference type="HOGENOM" id="CLU_1369361_0_0_1"/>
<evidence type="ECO:0000256" key="2">
    <source>
        <dbReference type="ARBA" id="ARBA00023043"/>
    </source>
</evidence>
<dbReference type="AlphaFoldDB" id="A4SAL2"/>
<evidence type="ECO:0000313" key="6">
    <source>
        <dbReference type="Proteomes" id="UP000001568"/>
    </source>
</evidence>
<dbReference type="PANTHER" id="PTHR24201:SF16">
    <property type="entry name" value="ANKYRIN-1-LIKE-RELATED"/>
    <property type="match status" value="1"/>
</dbReference>
<dbReference type="Pfam" id="PF12796">
    <property type="entry name" value="Ank_2"/>
    <property type="match status" value="1"/>
</dbReference>
<dbReference type="InterPro" id="IPR002110">
    <property type="entry name" value="Ankyrin_rpt"/>
</dbReference>
<gene>
    <name evidence="5" type="ORF">OSTLU_18911</name>
</gene>
<organism evidence="5 6">
    <name type="scientific">Ostreococcus lucimarinus (strain CCE9901)</name>
    <dbReference type="NCBI Taxonomy" id="436017"/>
    <lineage>
        <taxon>Eukaryota</taxon>
        <taxon>Viridiplantae</taxon>
        <taxon>Chlorophyta</taxon>
        <taxon>Mamiellophyceae</taxon>
        <taxon>Mamiellales</taxon>
        <taxon>Bathycoccaceae</taxon>
        <taxon>Ostreococcus</taxon>
    </lineage>
</organism>
<dbReference type="Gene3D" id="1.25.40.20">
    <property type="entry name" value="Ankyrin repeat-containing domain"/>
    <property type="match status" value="1"/>
</dbReference>
<dbReference type="eggNOG" id="KOG0192">
    <property type="taxonomic scope" value="Eukaryota"/>
</dbReference>
<dbReference type="GeneID" id="5006509"/>
<keyword evidence="2 3" id="KW-0040">ANK repeat</keyword>
<evidence type="ECO:0000256" key="4">
    <source>
        <dbReference type="SAM" id="MobiDB-lite"/>
    </source>
</evidence>
<keyword evidence="6" id="KW-1185">Reference proteome</keyword>
<feature type="repeat" description="ANK" evidence="3">
    <location>
        <begin position="76"/>
        <end position="108"/>
    </location>
</feature>
<dbReference type="PROSITE" id="PS50297">
    <property type="entry name" value="ANK_REP_REGION"/>
    <property type="match status" value="1"/>
</dbReference>
<name>A4SAL2_OSTLU</name>
<dbReference type="Proteomes" id="UP000001568">
    <property type="component" value="Chromosome 20"/>
</dbReference>
<dbReference type="EMBL" id="CP000600">
    <property type="protein sequence ID" value="ABP00768.1"/>
    <property type="molecule type" value="Genomic_DNA"/>
</dbReference>
<proteinExistence type="predicted"/>
<dbReference type="InterPro" id="IPR050776">
    <property type="entry name" value="Ank_Repeat/CDKN_Inhibitor"/>
</dbReference>
<dbReference type="GO" id="GO:0005634">
    <property type="term" value="C:nucleus"/>
    <property type="evidence" value="ECO:0007669"/>
    <property type="project" value="TreeGrafter"/>
</dbReference>
<evidence type="ECO:0000256" key="3">
    <source>
        <dbReference type="PROSITE-ProRule" id="PRU00023"/>
    </source>
</evidence>
<protein>
    <submittedName>
        <fullName evidence="5">Uncharacterized protein</fullName>
    </submittedName>
</protein>
<dbReference type="PANTHER" id="PTHR24201">
    <property type="entry name" value="ANK_REP_REGION DOMAIN-CONTAINING PROTEIN"/>
    <property type="match status" value="1"/>
</dbReference>
<feature type="non-terminal residue" evidence="5">
    <location>
        <position position="200"/>
    </location>
</feature>
<reference evidence="5 6" key="1">
    <citation type="journal article" date="2007" name="Proc. Natl. Acad. Sci. U.S.A.">
        <title>The tiny eukaryote Ostreococcus provides genomic insights into the paradox of plankton speciation.</title>
        <authorList>
            <person name="Palenik B."/>
            <person name="Grimwood J."/>
            <person name="Aerts A."/>
            <person name="Rouze P."/>
            <person name="Salamov A."/>
            <person name="Putnam N."/>
            <person name="Dupont C."/>
            <person name="Jorgensen R."/>
            <person name="Derelle E."/>
            <person name="Rombauts S."/>
            <person name="Zhou K."/>
            <person name="Otillar R."/>
            <person name="Merchant S.S."/>
            <person name="Podell S."/>
            <person name="Gaasterland T."/>
            <person name="Napoli C."/>
            <person name="Gendler K."/>
            <person name="Manuell A."/>
            <person name="Tai V."/>
            <person name="Vallon O."/>
            <person name="Piganeau G."/>
            <person name="Jancek S."/>
            <person name="Heijde M."/>
            <person name="Jabbari K."/>
            <person name="Bowler C."/>
            <person name="Lohr M."/>
            <person name="Robbens S."/>
            <person name="Werner G."/>
            <person name="Dubchak I."/>
            <person name="Pazour G.J."/>
            <person name="Ren Q."/>
            <person name="Paulsen I."/>
            <person name="Delwiche C."/>
            <person name="Schmutz J."/>
            <person name="Rokhsar D."/>
            <person name="Van de Peer Y."/>
            <person name="Moreau H."/>
            <person name="Grigoriev I.V."/>
        </authorList>
    </citation>
    <scope>NUCLEOTIDE SEQUENCE [LARGE SCALE GENOMIC DNA]</scope>
    <source>
        <strain evidence="5 6">CCE9901</strain>
    </source>
</reference>
<dbReference type="KEGG" id="olu:OSTLU_18911"/>